<evidence type="ECO:0000313" key="1">
    <source>
        <dbReference type="EMBL" id="CCA44497.1"/>
    </source>
</evidence>
<protein>
    <submittedName>
        <fullName evidence="1">Uncharacterized protein</fullName>
    </submittedName>
</protein>
<dbReference type="EMBL" id="FR845709">
    <property type="protein sequence ID" value="CCA44497.1"/>
    <property type="molecule type" value="Genomic_DNA"/>
</dbReference>
<proteinExistence type="predicted"/>
<gene>
    <name evidence="1" type="ORF">NMALPHA522_0956</name>
</gene>
<sequence length="39" mass="4623">MPTASGLMMEMVRSIAMLYPYFYLRRIKSVFYQKNNLSA</sequence>
<dbReference type="AlphaFoldDB" id="I4E581"/>
<organism evidence="1">
    <name type="scientific">Neisseria meningitidis alpha522</name>
    <dbReference type="NCBI Taxonomy" id="996307"/>
    <lineage>
        <taxon>Bacteria</taxon>
        <taxon>Pseudomonadati</taxon>
        <taxon>Pseudomonadota</taxon>
        <taxon>Betaproteobacteria</taxon>
        <taxon>Neisseriales</taxon>
        <taxon>Neisseriaceae</taxon>
        <taxon>Neisseria</taxon>
    </lineage>
</organism>
<accession>I4E581</accession>
<reference evidence="1" key="1">
    <citation type="submission" date="2011-03" db="EMBL/GenBank/DDBJ databases">
        <title>Draft genome of Neisseria meningitidis strain alpha522.</title>
        <authorList>
            <person name="Schoen C."/>
            <person name="Blom J."/>
        </authorList>
    </citation>
    <scope>NUCLEOTIDE SEQUENCE</scope>
    <source>
        <strain evidence="1">Alpha522</strain>
    </source>
</reference>
<name>I4E581_NEIME</name>